<dbReference type="AlphaFoldDB" id="A0A1V8TCR5"/>
<feature type="domain" description="Alpha/beta hydrolase fold-3" evidence="2">
    <location>
        <begin position="56"/>
        <end position="181"/>
    </location>
</feature>
<dbReference type="EMBL" id="NAJO01000011">
    <property type="protein sequence ID" value="OQO09155.1"/>
    <property type="molecule type" value="Genomic_DNA"/>
</dbReference>
<proteinExistence type="predicted"/>
<dbReference type="InterPro" id="IPR050300">
    <property type="entry name" value="GDXG_lipolytic_enzyme"/>
</dbReference>
<dbReference type="InParanoid" id="A0A1V8TCR5"/>
<dbReference type="Proteomes" id="UP000192596">
    <property type="component" value="Unassembled WGS sequence"/>
</dbReference>
<dbReference type="STRING" id="1507870.A0A1V8TCR5"/>
<name>A0A1V8TCR5_9PEZI</name>
<reference evidence="4" key="1">
    <citation type="submission" date="2017-03" db="EMBL/GenBank/DDBJ databases">
        <title>Genomes of endolithic fungi from Antarctica.</title>
        <authorList>
            <person name="Coleine C."/>
            <person name="Masonjones S."/>
            <person name="Stajich J.E."/>
        </authorList>
    </citation>
    <scope>NUCLEOTIDE SEQUENCE [LARGE SCALE GENOMIC DNA]</scope>
    <source>
        <strain evidence="4">CCFEE 5527</strain>
    </source>
</reference>
<dbReference type="SUPFAM" id="SSF53474">
    <property type="entry name" value="alpha/beta-Hydrolases"/>
    <property type="match status" value="1"/>
</dbReference>
<protein>
    <recommendedName>
        <fullName evidence="2">Alpha/beta hydrolase fold-3 domain-containing protein</fullName>
    </recommendedName>
</protein>
<dbReference type="PANTHER" id="PTHR48081">
    <property type="entry name" value="AB HYDROLASE SUPERFAMILY PROTEIN C4A8.06C"/>
    <property type="match status" value="1"/>
</dbReference>
<sequence>MAAPEAPIATPPDVFANHTVIDAAYKHVSPSHTPILTSIIVPKALQPSSTKRPLAIFFHGGALVVGGRTYVPWFSPWILEYVRQHDGILLSPDYRLLPEHSGKDILEDVRDFFAWIASPSGLAAALPKGIEVDVSDILVTGGSAGGYLSIQSGLLDLPETQRKAIKVIISQYPMLDMRDRWWTEDYEKNIFSAGPNPPKHLLADHLASLKGDEVVTERIPPQDEWMGGSIIGEGLYPKFLGTATELYPLEVLALRAKEGVRVPPTWVFHGTEDDVVPIEGTHKFVKLWKESFPGENAELHVNYEPGGHGFDAEGTVETAWVKKGLEFVGEYWPAKA</sequence>
<evidence type="ECO:0000313" key="4">
    <source>
        <dbReference type="Proteomes" id="UP000192596"/>
    </source>
</evidence>
<dbReference type="InterPro" id="IPR013094">
    <property type="entry name" value="AB_hydrolase_3"/>
</dbReference>
<dbReference type="OrthoDB" id="19653at2759"/>
<dbReference type="Pfam" id="PF07859">
    <property type="entry name" value="Abhydrolase_3"/>
    <property type="match status" value="1"/>
</dbReference>
<keyword evidence="1" id="KW-0378">Hydrolase</keyword>
<comment type="caution">
    <text evidence="3">The sequence shown here is derived from an EMBL/GenBank/DDBJ whole genome shotgun (WGS) entry which is preliminary data.</text>
</comment>
<evidence type="ECO:0000256" key="1">
    <source>
        <dbReference type="ARBA" id="ARBA00022801"/>
    </source>
</evidence>
<accession>A0A1V8TCR5</accession>
<dbReference type="Gene3D" id="3.40.50.1820">
    <property type="entry name" value="alpha/beta hydrolase"/>
    <property type="match status" value="1"/>
</dbReference>
<organism evidence="3 4">
    <name type="scientific">Cryoendolithus antarcticus</name>
    <dbReference type="NCBI Taxonomy" id="1507870"/>
    <lineage>
        <taxon>Eukaryota</taxon>
        <taxon>Fungi</taxon>
        <taxon>Dikarya</taxon>
        <taxon>Ascomycota</taxon>
        <taxon>Pezizomycotina</taxon>
        <taxon>Dothideomycetes</taxon>
        <taxon>Dothideomycetidae</taxon>
        <taxon>Cladosporiales</taxon>
        <taxon>Cladosporiaceae</taxon>
        <taxon>Cryoendolithus</taxon>
    </lineage>
</organism>
<keyword evidence="4" id="KW-1185">Reference proteome</keyword>
<dbReference type="GO" id="GO:0016787">
    <property type="term" value="F:hydrolase activity"/>
    <property type="evidence" value="ECO:0007669"/>
    <property type="project" value="UniProtKB-KW"/>
</dbReference>
<evidence type="ECO:0000259" key="2">
    <source>
        <dbReference type="Pfam" id="PF07859"/>
    </source>
</evidence>
<evidence type="ECO:0000313" key="3">
    <source>
        <dbReference type="EMBL" id="OQO09155.1"/>
    </source>
</evidence>
<gene>
    <name evidence="3" type="ORF">B0A48_06046</name>
</gene>
<dbReference type="PANTHER" id="PTHR48081:SF3">
    <property type="entry name" value="ALPHA_BETA HYDROLASE FOLD-3 DOMAIN-CONTAINING PROTEIN"/>
    <property type="match status" value="1"/>
</dbReference>
<dbReference type="InterPro" id="IPR029058">
    <property type="entry name" value="AB_hydrolase_fold"/>
</dbReference>